<evidence type="ECO:0000313" key="3">
    <source>
        <dbReference type="Proteomes" id="UP000522313"/>
    </source>
</evidence>
<dbReference type="EMBL" id="JACHBT010000003">
    <property type="protein sequence ID" value="MBB6503815.1"/>
    <property type="molecule type" value="Genomic_DNA"/>
</dbReference>
<feature type="domain" description="Polymerase nucleotidyl transferase" evidence="1">
    <location>
        <begin position="15"/>
        <end position="57"/>
    </location>
</feature>
<dbReference type="InterPro" id="IPR002934">
    <property type="entry name" value="Polymerase_NTP_transf_dom"/>
</dbReference>
<dbReference type="RefSeq" id="WP_184504213.1">
    <property type="nucleotide sequence ID" value="NZ_JACHBT010000003.1"/>
</dbReference>
<comment type="caution">
    <text evidence="2">The sequence shown here is derived from an EMBL/GenBank/DDBJ whole genome shotgun (WGS) entry which is preliminary data.</text>
</comment>
<dbReference type="Pfam" id="PF01909">
    <property type="entry name" value="NTP_transf_2"/>
    <property type="match status" value="1"/>
</dbReference>
<dbReference type="InterPro" id="IPR043519">
    <property type="entry name" value="NT_sf"/>
</dbReference>
<dbReference type="AlphaFoldDB" id="A0A7X0JA22"/>
<dbReference type="GO" id="GO:0016779">
    <property type="term" value="F:nucleotidyltransferase activity"/>
    <property type="evidence" value="ECO:0007669"/>
    <property type="project" value="InterPro"/>
</dbReference>
<dbReference type="Proteomes" id="UP000522313">
    <property type="component" value="Unassembled WGS sequence"/>
</dbReference>
<name>A0A7X0JA22_9SPHN</name>
<gene>
    <name evidence="2" type="ORF">F4693_000770</name>
</gene>
<dbReference type="CDD" id="cd05403">
    <property type="entry name" value="NT_KNTase_like"/>
    <property type="match status" value="1"/>
</dbReference>
<dbReference type="SUPFAM" id="SSF81301">
    <property type="entry name" value="Nucleotidyltransferase"/>
    <property type="match status" value="1"/>
</dbReference>
<keyword evidence="2" id="KW-0808">Transferase</keyword>
<evidence type="ECO:0000313" key="2">
    <source>
        <dbReference type="EMBL" id="MBB6503815.1"/>
    </source>
</evidence>
<evidence type="ECO:0000259" key="1">
    <source>
        <dbReference type="Pfam" id="PF01909"/>
    </source>
</evidence>
<proteinExistence type="predicted"/>
<sequence length="125" mass="13348">MTGSADILLTPAQRDELLKVFGAFVPAVTRVDVFGSRASGSARPGSDVDLVVDGAVDDAVVARIARALDDSYLSIFADVTSYAALSDDSFGRAVRQSARPLFDAEDLRAAPRFIPVDGRSDWYHA</sequence>
<organism evidence="2 3">
    <name type="scientific">Sphingomonas endophytica</name>
    <dbReference type="NCBI Taxonomy" id="869719"/>
    <lineage>
        <taxon>Bacteria</taxon>
        <taxon>Pseudomonadati</taxon>
        <taxon>Pseudomonadota</taxon>
        <taxon>Alphaproteobacteria</taxon>
        <taxon>Sphingomonadales</taxon>
        <taxon>Sphingomonadaceae</taxon>
        <taxon>Sphingomonas</taxon>
    </lineage>
</organism>
<accession>A0A7X0JA22</accession>
<reference evidence="2 3" key="2">
    <citation type="submission" date="2020-08" db="EMBL/GenBank/DDBJ databases">
        <authorList>
            <person name="Partida-Martinez L."/>
            <person name="Huntemann M."/>
            <person name="Clum A."/>
            <person name="Wang J."/>
            <person name="Palaniappan K."/>
            <person name="Ritter S."/>
            <person name="Chen I.-M."/>
            <person name="Stamatis D."/>
            <person name="Reddy T."/>
            <person name="O'Malley R."/>
            <person name="Daum C."/>
            <person name="Shapiro N."/>
            <person name="Ivanova N."/>
            <person name="Kyrpides N."/>
            <person name="Woyke T."/>
        </authorList>
    </citation>
    <scope>NUCLEOTIDE SEQUENCE [LARGE SCALE GENOMIC DNA]</scope>
    <source>
        <strain evidence="2 3">AS3.13</strain>
    </source>
</reference>
<protein>
    <submittedName>
        <fullName evidence="2">Putative nucleotidyltransferase</fullName>
    </submittedName>
</protein>
<dbReference type="Gene3D" id="3.30.460.10">
    <property type="entry name" value="Beta Polymerase, domain 2"/>
    <property type="match status" value="1"/>
</dbReference>
<reference evidence="2 3" key="1">
    <citation type="submission" date="2020-08" db="EMBL/GenBank/DDBJ databases">
        <title>The Agave Microbiome: Exploring the role of microbial communities in plant adaptations to desert environments.</title>
        <authorList>
            <person name="Partida-Martinez L.P."/>
        </authorList>
    </citation>
    <scope>NUCLEOTIDE SEQUENCE [LARGE SCALE GENOMIC DNA]</scope>
    <source>
        <strain evidence="2 3">AS3.13</strain>
    </source>
</reference>